<evidence type="ECO:0000313" key="3">
    <source>
        <dbReference type="Proteomes" id="UP000734854"/>
    </source>
</evidence>
<dbReference type="GO" id="GO:0005768">
    <property type="term" value="C:endosome"/>
    <property type="evidence" value="ECO:0007669"/>
    <property type="project" value="TreeGrafter"/>
</dbReference>
<dbReference type="GO" id="GO:0000323">
    <property type="term" value="C:lytic vacuole"/>
    <property type="evidence" value="ECO:0007669"/>
    <property type="project" value="TreeGrafter"/>
</dbReference>
<dbReference type="PANTHER" id="PTHR15157:SF24">
    <property type="entry name" value="VACUOLAR PROTEIN SORTING 38"/>
    <property type="match status" value="1"/>
</dbReference>
<evidence type="ECO:0000256" key="1">
    <source>
        <dbReference type="SAM" id="Coils"/>
    </source>
</evidence>
<organism evidence="2 3">
    <name type="scientific">Zingiber officinale</name>
    <name type="common">Ginger</name>
    <name type="synonym">Amomum zingiber</name>
    <dbReference type="NCBI Taxonomy" id="94328"/>
    <lineage>
        <taxon>Eukaryota</taxon>
        <taxon>Viridiplantae</taxon>
        <taxon>Streptophyta</taxon>
        <taxon>Embryophyta</taxon>
        <taxon>Tracheophyta</taxon>
        <taxon>Spermatophyta</taxon>
        <taxon>Magnoliopsida</taxon>
        <taxon>Liliopsida</taxon>
        <taxon>Zingiberales</taxon>
        <taxon>Zingiberaceae</taxon>
        <taxon>Zingiber</taxon>
    </lineage>
</organism>
<name>A0A8J5HQS1_ZINOF</name>
<keyword evidence="1" id="KW-0175">Coiled coil</keyword>
<reference evidence="2 3" key="1">
    <citation type="submission" date="2020-08" db="EMBL/GenBank/DDBJ databases">
        <title>Plant Genome Project.</title>
        <authorList>
            <person name="Zhang R.-G."/>
        </authorList>
    </citation>
    <scope>NUCLEOTIDE SEQUENCE [LARGE SCALE GENOMIC DNA]</scope>
    <source>
        <tissue evidence="2">Rhizome</tissue>
    </source>
</reference>
<protein>
    <recommendedName>
        <fullName evidence="4">UV radiation resistance-associated gene protein</fullName>
    </recommendedName>
</protein>
<dbReference type="GO" id="GO:0000149">
    <property type="term" value="F:SNARE binding"/>
    <property type="evidence" value="ECO:0007669"/>
    <property type="project" value="TreeGrafter"/>
</dbReference>
<dbReference type="Proteomes" id="UP000734854">
    <property type="component" value="Unassembled WGS sequence"/>
</dbReference>
<gene>
    <name evidence="2" type="ORF">ZIOFF_007321</name>
</gene>
<evidence type="ECO:0000313" key="2">
    <source>
        <dbReference type="EMBL" id="KAG6533452.1"/>
    </source>
</evidence>
<keyword evidence="3" id="KW-1185">Reference proteome</keyword>
<feature type="coiled-coil region" evidence="1">
    <location>
        <begin position="49"/>
        <end position="76"/>
    </location>
</feature>
<dbReference type="OrthoDB" id="72772at2759"/>
<comment type="caution">
    <text evidence="2">The sequence shown here is derived from an EMBL/GenBank/DDBJ whole genome shotgun (WGS) entry which is preliminary data.</text>
</comment>
<accession>A0A8J5HQS1</accession>
<dbReference type="PANTHER" id="PTHR15157">
    <property type="entry name" value="UV RADIATION RESISTANCE-ASSOCIATED GENE PROTEIN"/>
    <property type="match status" value="1"/>
</dbReference>
<sequence>MEFDRISPLDPSARPESSEWTIFEAHEIKGADNPKIVDWEDLQQELARLWSLSSALKKAKERKEALSQRLESIIAARKESVSQNNELVEMRQTLEAKRLTLGNLSMYVKKTSENTKKEKEQLYHSTRLLLVAGKTLAASHQQLQEASKLLSGERGHGNLKKLQKLLRLRQQHMVTEISTLYPVKTVNEQAFWETTGPQHNGKISRVPTGSTSLIFPKPSHLSSLTILGLRLTILPTNKSYFSDKKEIQMSASALGYIAHAVFLISLYLDVPLRYPLRFGVSRSHIYDYAPPVDNASSDLVANPASSSMSSKPIEFPLFLDGQDTTRAAYAIFLLNKGLEQLLNYMGAESLGPRHVLPNLKELMQKILSEEYINV</sequence>
<dbReference type="AlphaFoldDB" id="A0A8J5HQS1"/>
<proteinExistence type="predicted"/>
<dbReference type="EMBL" id="JACMSC010000002">
    <property type="protein sequence ID" value="KAG6533452.1"/>
    <property type="molecule type" value="Genomic_DNA"/>
</dbReference>
<evidence type="ECO:0008006" key="4">
    <source>
        <dbReference type="Google" id="ProtNLM"/>
    </source>
</evidence>
<dbReference type="GO" id="GO:0035493">
    <property type="term" value="P:SNARE complex assembly"/>
    <property type="evidence" value="ECO:0007669"/>
    <property type="project" value="TreeGrafter"/>
</dbReference>